<proteinExistence type="predicted"/>
<evidence type="ECO:0000313" key="1">
    <source>
        <dbReference type="EMBL" id="CQR74069.1"/>
    </source>
</evidence>
<dbReference type="AlphaFoldDB" id="A0A0U1L425"/>
<dbReference type="InterPro" id="IPR010719">
    <property type="entry name" value="MnmM_MeTrfase"/>
</dbReference>
<dbReference type="EMBL" id="CTRP01000014">
    <property type="protein sequence ID" value="CQR74069.1"/>
    <property type="molecule type" value="Genomic_DNA"/>
</dbReference>
<dbReference type="PANTHER" id="PTHR35276">
    <property type="entry name" value="S-ADENOSYL-L-METHIONINE-DEPENDENT METHYLTRANSFERASES SUPERFAMILY PROTEIN"/>
    <property type="match status" value="1"/>
</dbReference>
<dbReference type="Gene3D" id="3.40.50.150">
    <property type="entry name" value="Vaccinia Virus protein VP39"/>
    <property type="match status" value="1"/>
</dbReference>
<accession>A0A0U1L425</accession>
<evidence type="ECO:0000313" key="2">
    <source>
        <dbReference type="Proteomes" id="UP000049855"/>
    </source>
</evidence>
<keyword evidence="2" id="KW-1185">Reference proteome</keyword>
<keyword evidence="1" id="KW-0489">Methyltransferase</keyword>
<dbReference type="RefSeq" id="WP_021170071.1">
    <property type="nucleotide sequence ID" value="NZ_CTRP01000014.1"/>
</dbReference>
<dbReference type="GO" id="GO:0032259">
    <property type="term" value="P:methylation"/>
    <property type="evidence" value="ECO:0007669"/>
    <property type="project" value="UniProtKB-KW"/>
</dbReference>
<reference evidence="2" key="1">
    <citation type="submission" date="2015-03" db="EMBL/GenBank/DDBJ databases">
        <authorList>
            <person name="Nijsse Bart"/>
        </authorList>
    </citation>
    <scope>NUCLEOTIDE SEQUENCE [LARGE SCALE GENOMIC DNA]</scope>
</reference>
<name>A0A0U1L425_9FIRM</name>
<keyword evidence="1" id="KW-0808">Transferase</keyword>
<dbReference type="Pfam" id="PF06962">
    <property type="entry name" value="rRNA_methylase"/>
    <property type="match status" value="1"/>
</dbReference>
<sequence>MVVVNAVQMAHNFIISRLQAAKLVVDATAGNGKDTLFLAKNTPSTTVIFAFDVQPQAIANTELLVKQHQFQHKIRLILDSHANMANYIDQPVDVAMFNLGYLPGGDHTLSTCPDTTIEAINQILQLLAVGGLLTVAAYPGYEHGKRECQAVHQYLTGLRQQTFAIGSWGMVNQTNSPPVLYVIEKRRSE</sequence>
<dbReference type="PANTHER" id="PTHR35276:SF1">
    <property type="entry name" value="TRNA (MNM(5)S(2)U34)-METHYLTRANSFERASE, CHLOROPLASTIC"/>
    <property type="match status" value="1"/>
</dbReference>
<dbReference type="Proteomes" id="UP000049855">
    <property type="component" value="Unassembled WGS sequence"/>
</dbReference>
<dbReference type="EC" id="2.1.1.-" evidence="1"/>
<dbReference type="InterPro" id="IPR029063">
    <property type="entry name" value="SAM-dependent_MTases_sf"/>
</dbReference>
<dbReference type="SUPFAM" id="SSF53335">
    <property type="entry name" value="S-adenosyl-L-methionine-dependent methyltransferases"/>
    <property type="match status" value="1"/>
</dbReference>
<gene>
    <name evidence="1" type="ORF">SpAn4DRAFT_0531</name>
</gene>
<dbReference type="GO" id="GO:0008168">
    <property type="term" value="F:methyltransferase activity"/>
    <property type="evidence" value="ECO:0007669"/>
    <property type="project" value="UniProtKB-KW"/>
</dbReference>
<organism evidence="1 2">
    <name type="scientific">Sporomusa ovata</name>
    <dbReference type="NCBI Taxonomy" id="2378"/>
    <lineage>
        <taxon>Bacteria</taxon>
        <taxon>Bacillati</taxon>
        <taxon>Bacillota</taxon>
        <taxon>Negativicutes</taxon>
        <taxon>Selenomonadales</taxon>
        <taxon>Sporomusaceae</taxon>
        <taxon>Sporomusa</taxon>
    </lineage>
</organism>
<protein>
    <submittedName>
        <fullName evidence="1">SAM-dependent methyltransferase, MraW methylase family</fullName>
        <ecNumber evidence="1">2.1.1.-</ecNumber>
    </submittedName>
</protein>